<evidence type="ECO:0000259" key="1">
    <source>
        <dbReference type="Pfam" id="PF03372"/>
    </source>
</evidence>
<dbReference type="SUPFAM" id="SSF56219">
    <property type="entry name" value="DNase I-like"/>
    <property type="match status" value="1"/>
</dbReference>
<protein>
    <recommendedName>
        <fullName evidence="1">Endonuclease/exonuclease/phosphatase domain-containing protein</fullName>
    </recommendedName>
</protein>
<evidence type="ECO:0000313" key="2">
    <source>
        <dbReference type="EMBL" id="CAF4843301.1"/>
    </source>
</evidence>
<keyword evidence="3" id="KW-1185">Reference proteome</keyword>
<dbReference type="OrthoDB" id="7476844at2759"/>
<reference evidence="2" key="1">
    <citation type="submission" date="2021-02" db="EMBL/GenBank/DDBJ databases">
        <authorList>
            <person name="Steward A R."/>
        </authorList>
    </citation>
    <scope>NUCLEOTIDE SEQUENCE</scope>
</reference>
<dbReference type="GO" id="GO:0003824">
    <property type="term" value="F:catalytic activity"/>
    <property type="evidence" value="ECO:0007669"/>
    <property type="project" value="InterPro"/>
</dbReference>
<name>A0A821RHN2_9NEOP</name>
<dbReference type="InterPro" id="IPR036691">
    <property type="entry name" value="Endo/exonu/phosph_ase_sf"/>
</dbReference>
<dbReference type="EMBL" id="CAJOBZ010000014">
    <property type="protein sequence ID" value="CAF4843301.1"/>
    <property type="molecule type" value="Genomic_DNA"/>
</dbReference>
<dbReference type="Pfam" id="PF03372">
    <property type="entry name" value="Exo_endo_phos"/>
    <property type="match status" value="1"/>
</dbReference>
<organism evidence="2 3">
    <name type="scientific">Pieris macdunnoughi</name>
    <dbReference type="NCBI Taxonomy" id="345717"/>
    <lineage>
        <taxon>Eukaryota</taxon>
        <taxon>Metazoa</taxon>
        <taxon>Ecdysozoa</taxon>
        <taxon>Arthropoda</taxon>
        <taxon>Hexapoda</taxon>
        <taxon>Insecta</taxon>
        <taxon>Pterygota</taxon>
        <taxon>Neoptera</taxon>
        <taxon>Endopterygota</taxon>
        <taxon>Lepidoptera</taxon>
        <taxon>Glossata</taxon>
        <taxon>Ditrysia</taxon>
        <taxon>Papilionoidea</taxon>
        <taxon>Pieridae</taxon>
        <taxon>Pierinae</taxon>
        <taxon>Pieris</taxon>
    </lineage>
</organism>
<evidence type="ECO:0000313" key="3">
    <source>
        <dbReference type="Proteomes" id="UP000663880"/>
    </source>
</evidence>
<proteinExistence type="predicted"/>
<sequence length="420" mass="48497">MDNGVYAMTTFNCKNIKRSLECIRDLCRHSDIIALQETWLLPSEISYLGSIEADFGYTGTSAMDTSEGMLRGRPYGGVALLWRRSVFNNVIVLPCNNSRVCAIKIITSDRPIIVVCVYMPTDSQDNLPVFTDCLSVVSAIVDEYGIESVYILGDFNAHPYSIFYYELLNYCYDQRWSCIDVELLGPHSDTYTFVSEAHGSRRWLDHCLVTDAARHSISKVYIMYDVLWSDHYPLILHFNIKIISKKLSSIQSNSVNNNVRWGQRSEEEILLYQSECNKRLKSIDFTEIFTDCAGCYCDRPNHQGAIDILYNNIVISLSEAAVTSRKYPNKNKINDRNQNIIGWNKHVKPAHSEARLRFRIWLLHGKPESGRVYNDMCESRKIFKSRLKWCQNHQDLIKMEKLATCHDKKISFRFGKKQRG</sequence>
<gene>
    <name evidence="2" type="ORF">PMACD_LOCUS6377</name>
</gene>
<dbReference type="Proteomes" id="UP000663880">
    <property type="component" value="Unassembled WGS sequence"/>
</dbReference>
<dbReference type="AlphaFoldDB" id="A0A821RHN2"/>
<dbReference type="Gene3D" id="3.60.10.10">
    <property type="entry name" value="Endonuclease/exonuclease/phosphatase"/>
    <property type="match status" value="1"/>
</dbReference>
<comment type="caution">
    <text evidence="2">The sequence shown here is derived from an EMBL/GenBank/DDBJ whole genome shotgun (WGS) entry which is preliminary data.</text>
</comment>
<feature type="domain" description="Endonuclease/exonuclease/phosphatase" evidence="1">
    <location>
        <begin position="10"/>
        <end position="231"/>
    </location>
</feature>
<dbReference type="InterPro" id="IPR005135">
    <property type="entry name" value="Endo/exonuclease/phosphatase"/>
</dbReference>
<accession>A0A821RHN2</accession>